<evidence type="ECO:0000256" key="1">
    <source>
        <dbReference type="SAM" id="Phobius"/>
    </source>
</evidence>
<organism evidence="3 4">
    <name type="scientific">Niastella vici</name>
    <dbReference type="NCBI Taxonomy" id="1703345"/>
    <lineage>
        <taxon>Bacteria</taxon>
        <taxon>Pseudomonadati</taxon>
        <taxon>Bacteroidota</taxon>
        <taxon>Chitinophagia</taxon>
        <taxon>Chitinophagales</taxon>
        <taxon>Chitinophagaceae</taxon>
        <taxon>Niastella</taxon>
    </lineage>
</organism>
<dbReference type="Pfam" id="PF05569">
    <property type="entry name" value="Peptidase_M56"/>
    <property type="match status" value="1"/>
</dbReference>
<dbReference type="Proteomes" id="UP000192796">
    <property type="component" value="Unassembled WGS sequence"/>
</dbReference>
<protein>
    <recommendedName>
        <fullName evidence="2">Peptidase M56 domain-containing protein</fullName>
    </recommendedName>
</protein>
<dbReference type="RefSeq" id="WP_081144548.1">
    <property type="nucleotide sequence ID" value="NZ_LVYD01000001.1"/>
</dbReference>
<feature type="transmembrane region" description="Helical" evidence="1">
    <location>
        <begin position="93"/>
        <end position="114"/>
    </location>
</feature>
<feature type="transmembrane region" description="Helical" evidence="1">
    <location>
        <begin position="6"/>
        <end position="27"/>
    </location>
</feature>
<evidence type="ECO:0000313" key="3">
    <source>
        <dbReference type="EMBL" id="OQP66849.1"/>
    </source>
</evidence>
<keyword evidence="1" id="KW-0812">Transmembrane</keyword>
<dbReference type="AlphaFoldDB" id="A0A1V9G870"/>
<proteinExistence type="predicted"/>
<accession>A0A1V9G870</accession>
<feature type="transmembrane region" description="Helical" evidence="1">
    <location>
        <begin position="271"/>
        <end position="289"/>
    </location>
</feature>
<name>A0A1V9G870_9BACT</name>
<sequence>MNSHTLLLYVLKSIFISCIFLGYYLVALRNKSFHSYNRFYLLLSMAGSLLIPLFNFSWFTIEKKDIPVASIQLNFIATPLSNHNTTAFPWLDIVFYLAIGISLFLITFFAMNVFKVYQLKRRSAILKMDGIDFIYTNLEHAPFSFLNNLFWKESISMDEEYGKKIFKHELTHIQQKHTLDIIFCQVINAVFWMNPFNWLIQKELKAIHEFIADKEAVGNNNVEDFVKLLLQAHYGKHFLSPTHAFYYSSIKRRLIMLTTPNKTTWGPLRKLLVLPLTLVAVGVLSVSMIERKANAIVAPMVAPVILTQQPDLSPPVQEAAVSTTVKQPKVFKPIPAQKPATNSDTCTPAKSKANSLTAEINVHDKNEVITARAEKVMLNLAGKSDSTLKASLPPAVYYIDNQLATSDEVIKLKPEQISRINVWKGNDAIKKFGATIGANGVIEIFTKVIP</sequence>
<comment type="caution">
    <text evidence="3">The sequence shown here is derived from an EMBL/GenBank/DDBJ whole genome shotgun (WGS) entry which is preliminary data.</text>
</comment>
<keyword evidence="4" id="KW-1185">Reference proteome</keyword>
<feature type="domain" description="Peptidase M56" evidence="2">
    <location>
        <begin position="157"/>
        <end position="257"/>
    </location>
</feature>
<feature type="transmembrane region" description="Helical" evidence="1">
    <location>
        <begin position="39"/>
        <end position="61"/>
    </location>
</feature>
<evidence type="ECO:0000259" key="2">
    <source>
        <dbReference type="Pfam" id="PF05569"/>
    </source>
</evidence>
<dbReference type="PANTHER" id="PTHR34978">
    <property type="entry name" value="POSSIBLE SENSOR-TRANSDUCER PROTEIN BLAR"/>
    <property type="match status" value="1"/>
</dbReference>
<keyword evidence="1" id="KW-0472">Membrane</keyword>
<dbReference type="EMBL" id="LVYD01000001">
    <property type="protein sequence ID" value="OQP66849.1"/>
    <property type="molecule type" value="Genomic_DNA"/>
</dbReference>
<dbReference type="OrthoDB" id="9814002at2"/>
<reference evidence="3 4" key="1">
    <citation type="submission" date="2016-03" db="EMBL/GenBank/DDBJ databases">
        <title>Niastella vici sp. nov., isolated from farmland soil.</title>
        <authorList>
            <person name="Chen L."/>
            <person name="Wang D."/>
            <person name="Yang S."/>
            <person name="Wang G."/>
        </authorList>
    </citation>
    <scope>NUCLEOTIDE SEQUENCE [LARGE SCALE GENOMIC DNA]</scope>
    <source>
        <strain evidence="3 4">DJ57</strain>
    </source>
</reference>
<dbReference type="PANTHER" id="PTHR34978:SF3">
    <property type="entry name" value="SLR0241 PROTEIN"/>
    <property type="match status" value="1"/>
</dbReference>
<gene>
    <name evidence="3" type="ORF">A3860_00320</name>
</gene>
<dbReference type="STRING" id="1703345.A3860_00320"/>
<evidence type="ECO:0000313" key="4">
    <source>
        <dbReference type="Proteomes" id="UP000192796"/>
    </source>
</evidence>
<dbReference type="InterPro" id="IPR008756">
    <property type="entry name" value="Peptidase_M56"/>
</dbReference>
<keyword evidence="1" id="KW-1133">Transmembrane helix</keyword>
<dbReference type="InterPro" id="IPR052173">
    <property type="entry name" value="Beta-lactam_resp_regulator"/>
</dbReference>